<gene>
    <name evidence="2" type="ORF">GCM10009546_11800</name>
</gene>
<sequence length="68" mass="7415">MLLHGKVPHEPGMRAMHQQPRLLGGGRAQPVPGHARTIPTATDKTRRVTAPHRPPRFLPALKDGVSTL</sequence>
<proteinExistence type="predicted"/>
<evidence type="ECO:0000313" key="2">
    <source>
        <dbReference type="EMBL" id="GAA0551446.1"/>
    </source>
</evidence>
<feature type="region of interest" description="Disordered" evidence="1">
    <location>
        <begin position="23"/>
        <end position="68"/>
    </location>
</feature>
<keyword evidence="3" id="KW-1185">Reference proteome</keyword>
<reference evidence="3" key="1">
    <citation type="journal article" date="2019" name="Int. J. Syst. Evol. Microbiol.">
        <title>The Global Catalogue of Microorganisms (GCM) 10K type strain sequencing project: providing services to taxonomists for standard genome sequencing and annotation.</title>
        <authorList>
            <consortium name="The Broad Institute Genomics Platform"/>
            <consortium name="The Broad Institute Genome Sequencing Center for Infectious Disease"/>
            <person name="Wu L."/>
            <person name="Ma J."/>
        </authorList>
    </citation>
    <scope>NUCLEOTIDE SEQUENCE [LARGE SCALE GENOMIC DNA]</scope>
    <source>
        <strain evidence="3">JCM 10667</strain>
    </source>
</reference>
<comment type="caution">
    <text evidence="2">The sequence shown here is derived from an EMBL/GenBank/DDBJ whole genome shotgun (WGS) entry which is preliminary data.</text>
</comment>
<organism evidence="2 3">
    <name type="scientific">Actinomadura livida</name>
    <dbReference type="NCBI Taxonomy" id="79909"/>
    <lineage>
        <taxon>Bacteria</taxon>
        <taxon>Bacillati</taxon>
        <taxon>Actinomycetota</taxon>
        <taxon>Actinomycetes</taxon>
        <taxon>Streptosporangiales</taxon>
        <taxon>Thermomonosporaceae</taxon>
        <taxon>Actinomadura</taxon>
    </lineage>
</organism>
<accession>A0ABP3NS17</accession>
<evidence type="ECO:0000313" key="3">
    <source>
        <dbReference type="Proteomes" id="UP001501427"/>
    </source>
</evidence>
<evidence type="ECO:0000256" key="1">
    <source>
        <dbReference type="SAM" id="MobiDB-lite"/>
    </source>
</evidence>
<protein>
    <submittedName>
        <fullName evidence="2">Uncharacterized protein</fullName>
    </submittedName>
</protein>
<dbReference type="EMBL" id="BAAAHD010000010">
    <property type="protein sequence ID" value="GAA0551446.1"/>
    <property type="molecule type" value="Genomic_DNA"/>
</dbReference>
<name>A0ABP3NS17_9ACTN</name>
<dbReference type="Proteomes" id="UP001501427">
    <property type="component" value="Unassembled WGS sequence"/>
</dbReference>